<dbReference type="AlphaFoldDB" id="A0A9X0I159"/>
<reference evidence="1 2" key="1">
    <citation type="submission" date="2015-10" db="EMBL/GenBank/DDBJ databases">
        <authorList>
            <person name="Ju K.-S."/>
            <person name="Doroghazi J.R."/>
            <person name="Metcalf W.W."/>
        </authorList>
    </citation>
    <scope>NUCLEOTIDE SEQUENCE [LARGE SCALE GENOMIC DNA]</scope>
    <source>
        <strain evidence="1 2">NRRL B-24793</strain>
    </source>
</reference>
<dbReference type="EMBL" id="LMWI01000002">
    <property type="protein sequence ID" value="KUJ44834.1"/>
    <property type="molecule type" value="Genomic_DNA"/>
</dbReference>
<evidence type="ECO:0000313" key="2">
    <source>
        <dbReference type="Proteomes" id="UP000053246"/>
    </source>
</evidence>
<protein>
    <submittedName>
        <fullName evidence="1">Uncharacterized protein</fullName>
    </submittedName>
</protein>
<organism evidence="1 2">
    <name type="scientific">Micromonospora maris</name>
    <dbReference type="NCBI Taxonomy" id="1003110"/>
    <lineage>
        <taxon>Bacteria</taxon>
        <taxon>Bacillati</taxon>
        <taxon>Actinomycetota</taxon>
        <taxon>Actinomycetes</taxon>
        <taxon>Micromonosporales</taxon>
        <taxon>Micromonosporaceae</taxon>
        <taxon>Micromonospora</taxon>
    </lineage>
</organism>
<comment type="caution">
    <text evidence="1">The sequence shown here is derived from an EMBL/GenBank/DDBJ whole genome shotgun (WGS) entry which is preliminary data.</text>
</comment>
<dbReference type="RefSeq" id="WP_013734109.1">
    <property type="nucleotide sequence ID" value="NZ_LMWI01000002.1"/>
</dbReference>
<dbReference type="Proteomes" id="UP000053246">
    <property type="component" value="Unassembled WGS sequence"/>
</dbReference>
<name>A0A9X0I159_9ACTN</name>
<accession>A0A9X0I159</accession>
<gene>
    <name evidence="1" type="ORF">ADL17_16970</name>
</gene>
<evidence type="ECO:0000313" key="1">
    <source>
        <dbReference type="EMBL" id="KUJ44834.1"/>
    </source>
</evidence>
<dbReference type="OMA" id="WFLFNYF"/>
<sequence length="225" mass="24858">MSYPLPQFVEPEPHGFIYLGFQVEPPRQAPVYTHTPRRQRAAARLVQAVPALLRRPDVASVRIFRAVFIPPLPGAPRYDLATLIRTKHVDDLKAVRTCGEVAALDGEQILAGVNVARIGDTEARTDGVFLLNHFTAAPGTDAEAVWRSVTGWYTTKTAVDNSTALRPTEPSPFALVNYARLPAGPIRFLVGQLTRPSFHRFVRARLDAHGMRALPAFHRLVHTSA</sequence>
<keyword evidence="2" id="KW-1185">Reference proteome</keyword>
<proteinExistence type="predicted"/>